<comment type="subcellular location">
    <subcellularLocation>
        <location evidence="2">Cell outer membrane</location>
    </subcellularLocation>
    <subcellularLocation>
        <location evidence="1">Cell surface</location>
    </subcellularLocation>
</comment>
<proteinExistence type="inferred from homology"/>
<comment type="similarity">
    <text evidence="3">Belongs to the autotransporter-2 (AT-2) (TC 1.B.40) family.</text>
</comment>
<dbReference type="Gene3D" id="2.150.10.10">
    <property type="entry name" value="Serralysin-like metalloprotease, C-terminal"/>
    <property type="match status" value="5"/>
</dbReference>
<feature type="domain" description="Trimeric autotransporter adhesin YadA-like stalk" evidence="13">
    <location>
        <begin position="868"/>
        <end position="896"/>
    </location>
</feature>
<dbReference type="SUPFAM" id="SSF101967">
    <property type="entry name" value="Adhesin YadA, collagen-binding domain"/>
    <property type="match status" value="3"/>
</dbReference>
<feature type="domain" description="Trimeric autotransporter adhesin YadA-like stalk" evidence="13">
    <location>
        <begin position="493"/>
        <end position="536"/>
    </location>
</feature>
<feature type="domain" description="Trimeric autotransporter adhesin YadA-like head" evidence="12">
    <location>
        <begin position="1655"/>
        <end position="1667"/>
    </location>
</feature>
<dbReference type="GO" id="GO:0009986">
    <property type="term" value="C:cell surface"/>
    <property type="evidence" value="ECO:0007669"/>
    <property type="project" value="UniProtKB-SubCell"/>
</dbReference>
<evidence type="ECO:0000256" key="8">
    <source>
        <dbReference type="ARBA" id="ARBA00022927"/>
    </source>
</evidence>
<keyword evidence="6" id="KW-0812">Transmembrane</keyword>
<dbReference type="RefSeq" id="WP_421731787.1">
    <property type="nucleotide sequence ID" value="NZ_CACRSK010000002.1"/>
</dbReference>
<dbReference type="InterPro" id="IPR045584">
    <property type="entry name" value="Pilin-like"/>
</dbReference>
<protein>
    <submittedName>
        <fullName evidence="14">Uncharacterized protein</fullName>
    </submittedName>
</protein>
<dbReference type="EMBL" id="CACRSK010000002">
    <property type="protein sequence ID" value="VYS86401.1"/>
    <property type="molecule type" value="Genomic_DNA"/>
</dbReference>
<keyword evidence="4" id="KW-0813">Transport</keyword>
<keyword evidence="10" id="KW-0998">Cell outer membrane</keyword>
<accession>A0A6N2S2B3</accession>
<evidence type="ECO:0000256" key="5">
    <source>
        <dbReference type="ARBA" id="ARBA00022452"/>
    </source>
</evidence>
<dbReference type="GO" id="GO:0009279">
    <property type="term" value="C:cell outer membrane"/>
    <property type="evidence" value="ECO:0007669"/>
    <property type="project" value="UniProtKB-SubCell"/>
</dbReference>
<dbReference type="InterPro" id="IPR008635">
    <property type="entry name" value="Coiled_stalk_dom"/>
</dbReference>
<evidence type="ECO:0000256" key="1">
    <source>
        <dbReference type="ARBA" id="ARBA00004241"/>
    </source>
</evidence>
<dbReference type="Pfam" id="PF05658">
    <property type="entry name" value="YadA_head"/>
    <property type="match status" value="3"/>
</dbReference>
<evidence type="ECO:0000256" key="7">
    <source>
        <dbReference type="ARBA" id="ARBA00022729"/>
    </source>
</evidence>
<gene>
    <name evidence="14" type="ORF">CULFYP111_00660</name>
</gene>
<dbReference type="InterPro" id="IPR005594">
    <property type="entry name" value="YadA_C"/>
</dbReference>
<keyword evidence="5" id="KW-1134">Transmembrane beta strand</keyword>
<keyword evidence="8" id="KW-0653">Protein transport</keyword>
<dbReference type="Pfam" id="PF03895">
    <property type="entry name" value="YadA_anchor"/>
    <property type="match status" value="1"/>
</dbReference>
<dbReference type="InterPro" id="IPR011049">
    <property type="entry name" value="Serralysin-like_metalloprot_C"/>
</dbReference>
<evidence type="ECO:0000256" key="9">
    <source>
        <dbReference type="ARBA" id="ARBA00023136"/>
    </source>
</evidence>
<reference evidence="14" key="1">
    <citation type="submission" date="2019-11" db="EMBL/GenBank/DDBJ databases">
        <authorList>
            <person name="Feng L."/>
        </authorList>
    </citation>
    <scope>NUCLEOTIDE SEQUENCE</scope>
    <source>
        <strain evidence="14">CUreolyticusLFYP111</strain>
    </source>
</reference>
<dbReference type="SUPFAM" id="SSF54523">
    <property type="entry name" value="Pili subunits"/>
    <property type="match status" value="1"/>
</dbReference>
<keyword evidence="9" id="KW-0472">Membrane</keyword>
<feature type="domain" description="Trimeric autotransporter adhesin YadA-like stalk" evidence="13">
    <location>
        <begin position="1600"/>
        <end position="1629"/>
    </location>
</feature>
<dbReference type="Pfam" id="PF05662">
    <property type="entry name" value="YadA_stalk"/>
    <property type="match status" value="4"/>
</dbReference>
<feature type="domain" description="Trimeric autotransporter adhesin YadA-like stalk" evidence="13">
    <location>
        <begin position="1700"/>
        <end position="1738"/>
    </location>
</feature>
<evidence type="ECO:0000259" key="11">
    <source>
        <dbReference type="Pfam" id="PF03895"/>
    </source>
</evidence>
<dbReference type="GO" id="GO:0015031">
    <property type="term" value="P:protein transport"/>
    <property type="evidence" value="ECO:0007669"/>
    <property type="project" value="UniProtKB-KW"/>
</dbReference>
<feature type="domain" description="Trimeric autotransporter adhesin YadA-like head" evidence="12">
    <location>
        <begin position="336"/>
        <end position="360"/>
    </location>
</feature>
<name>A0A6N2S2B3_9BACT</name>
<feature type="domain" description="Trimeric autotransporter adhesin YadA-like head" evidence="12">
    <location>
        <begin position="99"/>
        <end position="121"/>
    </location>
</feature>
<evidence type="ECO:0000313" key="14">
    <source>
        <dbReference type="EMBL" id="VYS86401.1"/>
    </source>
</evidence>
<feature type="domain" description="Trimeric autotransporter adhesin YadA-like C-terminal membrane anchor" evidence="11">
    <location>
        <begin position="1750"/>
        <end position="1810"/>
    </location>
</feature>
<sequence>MNKIFKLKSRGNKCVVVSEIASSKDKTKNTVVGSGFGISTICKSGYLACMLALVFATNANAVNFKTDKAIAYGDRDVAIGENAIVGYSYDGRQWYQVFNSIAIGYGAKAKSNSSLSIGENAGDAFVGYLDGKFLLPSQDDIYIGFNAGKDYKYNPGRTDDNKAMKWGSIFLGERAGMNSDTAGAIMIGSDSGVNQTGYQNILIGDNAGVYELNRFIATQDPNFSRKAGERNVVLGNQNITDSRFDKSYINDTVSVGTMARSSATQGIAIGSAFVEKSDSYSESRSNLDKSAVKDSLGAIVEGQRGIAIGASNANQKKTILKDNNEINVNVGARAFGDDSIALGTDTTTAGANSIVMGKNSRVEIKDQVRSKNQKDLNSKLANSIVIGSDSNISSKNSAIFGNTNNITAQNSYAIGNNNEVTSDNTYVLGSNVEKTTKNSLFLGNDSAYVADGDTTKGTTKYTQDKIGNLNHNFSGGDNVAGVVSVGSQNQTRRIQNVAPGLISDKSTDAINGSQLYATNQILSESLEALKNTLGGNAKIDPDSGAINFTNIGNTGKNNINDAIHVALSSGGTGGTTIIQGGGDQIVKYVDENFHVLDKDGDGYFRVDDNGNRINANGQKISKAIDGKYYLDSEVDSNGKLNDFNWNDNLKSWTKTEVIANDFGDLKNGKNIRDFADEDGIVGVVNNGKKENYVIPNGTFTVAGKELSINELKKLDEFAKQNGLYGIESSTFSKGIWYNLTNKKVEQDTNTKKYYIKNSSKERLYLGFRERKIGRPQLGFFKEGDIIKDKNTGEWKTTTVDGVTVYVADSDGASRANEFKEAVGGQGKDFVFEPKNIASQSGYMDADPIRAHVIAPNNSSTNPNIYLGNVKGGILSNDAVNVAQLKKYNEHLNDILGGELKNDNVTDGSADPYIDAPANGWGGTGKKVLNDALTDIKNSTDKGLKFNANKGDEYTAKLGTQISIKGATANTDWAKFDNGENIMTNINGNNIVVGLSKDLKNINSITTEDKGTLTINAGDNKKYTFGDKNLVDTSVITNKDLTTKVTEAVGASKFDIKGDNSSKGEVKLSEGLSVVGGADSGITTAAENGKLTLSLNTDKVKTIATEGLDEKYLKIDGGNIKGDETKKSALGKNVGTDDITNGGTKLVQADAVKNYTDTISTSLTDKGLKFNANKGDEYTAKLGTQISIKGATANTDWAKFDNGENIMTNINGNNIVVGLSKDLKNINSITTEDKGTLTINAGTKKYTFDNGDNKDAGTNVVTNQELKNAINNINTQVGNVNLKIAADEGGNSDVNLKTGTLKINGDSKNITTSIENGEVKVALKDEINLGNVGENKINLGKDGLKITQADGSEGPSITAKGITMNNKQITGLKSGLDGLLGQNGKDGTIADYKKLSDSEKEKYKHNAATIGDLATVDGKIVNVSTNINNIIGNTYITDDGNGNKTIDVDKIKEDLATNSAYGKQQVVADGTGAIDMIVSSIKNINTQGTRFFHVNDGQVKGTGGLDKDDSSADSKGGVAIGIQAKVGDNAKNAISIGTNSITSVAGGVALGSYSQANRKALDDTTKKDVYLFDNQAVADTVANTKGAISVGSEVGNKFTRQITGVAAGTQDSDAVNVAQLKAVQKIANQGSKWIAADNHKFDKNGKIVDNNTPAEAKGVNSVAIGAGSNTKVVSNGKVAERPNTVSVGGLNKDGTVTQRTISNVAPGVLNSDAATMGQLRAGLNDVYGKLGEYKKDASAGTASALAVGNLPQATIPGKGMVSLGSGFYDGQSAMAIGLSKMSDSGKWVFKGSASYDSQEKAGAALSVGFHF</sequence>
<evidence type="ECO:0000256" key="6">
    <source>
        <dbReference type="ARBA" id="ARBA00022692"/>
    </source>
</evidence>
<dbReference type="InterPro" id="IPR008640">
    <property type="entry name" value="Adhesin_Head_dom"/>
</dbReference>
<evidence type="ECO:0000256" key="4">
    <source>
        <dbReference type="ARBA" id="ARBA00022448"/>
    </source>
</evidence>
<evidence type="ECO:0000259" key="13">
    <source>
        <dbReference type="Pfam" id="PF05662"/>
    </source>
</evidence>
<dbReference type="Gene3D" id="3.30.1300.30">
    <property type="entry name" value="GSPII I/J protein-like"/>
    <property type="match status" value="1"/>
</dbReference>
<organism evidence="14">
    <name type="scientific">Campylobacter ureolyticus</name>
    <dbReference type="NCBI Taxonomy" id="827"/>
    <lineage>
        <taxon>Bacteria</taxon>
        <taxon>Pseudomonadati</taxon>
        <taxon>Campylobacterota</taxon>
        <taxon>Epsilonproteobacteria</taxon>
        <taxon>Campylobacterales</taxon>
        <taxon>Campylobacteraceae</taxon>
        <taxon>Campylobacter</taxon>
    </lineage>
</organism>
<evidence type="ECO:0000259" key="12">
    <source>
        <dbReference type="Pfam" id="PF05658"/>
    </source>
</evidence>
<keyword evidence="7" id="KW-0732">Signal</keyword>
<evidence type="ECO:0000256" key="2">
    <source>
        <dbReference type="ARBA" id="ARBA00004442"/>
    </source>
</evidence>
<evidence type="ECO:0000256" key="3">
    <source>
        <dbReference type="ARBA" id="ARBA00005848"/>
    </source>
</evidence>
<dbReference type="Gene3D" id="1.20.5.170">
    <property type="match status" value="1"/>
</dbReference>
<evidence type="ECO:0000256" key="10">
    <source>
        <dbReference type="ARBA" id="ARBA00023237"/>
    </source>
</evidence>